<protein>
    <submittedName>
        <fullName evidence="1">Uncharacterized protein</fullName>
    </submittedName>
</protein>
<dbReference type="EMBL" id="CM037154">
    <property type="protein sequence ID" value="KAH7860491.1"/>
    <property type="molecule type" value="Genomic_DNA"/>
</dbReference>
<comment type="caution">
    <text evidence="1">The sequence shown here is derived from an EMBL/GenBank/DDBJ whole genome shotgun (WGS) entry which is preliminary data.</text>
</comment>
<organism evidence="1 2">
    <name type="scientific">Vaccinium darrowii</name>
    <dbReference type="NCBI Taxonomy" id="229202"/>
    <lineage>
        <taxon>Eukaryota</taxon>
        <taxon>Viridiplantae</taxon>
        <taxon>Streptophyta</taxon>
        <taxon>Embryophyta</taxon>
        <taxon>Tracheophyta</taxon>
        <taxon>Spermatophyta</taxon>
        <taxon>Magnoliopsida</taxon>
        <taxon>eudicotyledons</taxon>
        <taxon>Gunneridae</taxon>
        <taxon>Pentapetalae</taxon>
        <taxon>asterids</taxon>
        <taxon>Ericales</taxon>
        <taxon>Ericaceae</taxon>
        <taxon>Vaccinioideae</taxon>
        <taxon>Vaccinieae</taxon>
        <taxon>Vaccinium</taxon>
    </lineage>
</organism>
<evidence type="ECO:0000313" key="2">
    <source>
        <dbReference type="Proteomes" id="UP000828048"/>
    </source>
</evidence>
<proteinExistence type="predicted"/>
<name>A0ACB7Z4E6_9ERIC</name>
<sequence>MMNGIENNVNVYNNNNNNNSLIGYGFPPLSGTTTETLLPFYNNNNNSGMKCDSGVSYAIPSVSRKRARDSINPLISFPNGQIHNQNVNRSTSFTFLGEDVSLQIHQQQLEIDRFIVQHTEKVRQEMEERRKRYSRRIIAAVEDGIVKRLRAKEEEIEKIGKLNWALEERVKSLFLENQIWRDLAQTNEAAANALRTNLEQVLAHVNDEQQQNLAGASDQAPPAVADLMDDAQSCCGSNYEGRRSLEREEGVKDKGEAECSSDRVCRKCGKVESCVLLLPCRHLCLCAVCGSSVHTCPVCNAVKNASLHVIMPS</sequence>
<keyword evidence="2" id="KW-1185">Reference proteome</keyword>
<dbReference type="Proteomes" id="UP000828048">
    <property type="component" value="Chromosome 4"/>
</dbReference>
<gene>
    <name evidence="1" type="ORF">Vadar_013986</name>
</gene>
<evidence type="ECO:0000313" key="1">
    <source>
        <dbReference type="EMBL" id="KAH7860491.1"/>
    </source>
</evidence>
<reference evidence="1 2" key="1">
    <citation type="journal article" date="2021" name="Hortic Res">
        <title>High-quality reference genome and annotation aids understanding of berry development for evergreen blueberry (Vaccinium darrowii).</title>
        <authorList>
            <person name="Yu J."/>
            <person name="Hulse-Kemp A.M."/>
            <person name="Babiker E."/>
            <person name="Staton M."/>
        </authorList>
    </citation>
    <scope>NUCLEOTIDE SEQUENCE [LARGE SCALE GENOMIC DNA]</scope>
    <source>
        <strain evidence="2">cv. NJ 8807/NJ 8810</strain>
        <tissue evidence="1">Young leaf</tissue>
    </source>
</reference>
<accession>A0ACB7Z4E6</accession>